<evidence type="ECO:0000256" key="1">
    <source>
        <dbReference type="ARBA" id="ARBA00004752"/>
    </source>
</evidence>
<dbReference type="GO" id="GO:0071555">
    <property type="term" value="P:cell wall organization"/>
    <property type="evidence" value="ECO:0007669"/>
    <property type="project" value="UniProtKB-KW"/>
</dbReference>
<feature type="binding site" evidence="2">
    <location>
        <position position="210"/>
    </location>
    <ligand>
        <name>Zn(2+)</name>
        <dbReference type="ChEBI" id="CHEBI:29105"/>
    </ligand>
</feature>
<protein>
    <recommendedName>
        <fullName evidence="2">Lipid II isoglutaminyl synthase (glutamine-hydrolyzing) subunit MurT</fullName>
        <ecNumber evidence="2">6.3.5.13</ecNumber>
    </recommendedName>
</protein>
<dbReference type="AlphaFoldDB" id="A0A929MSB6"/>
<dbReference type="PANTHER" id="PTHR23135">
    <property type="entry name" value="MUR LIGASE FAMILY MEMBER"/>
    <property type="match status" value="1"/>
</dbReference>
<dbReference type="InterPro" id="IPR036565">
    <property type="entry name" value="Mur-like_cat_sf"/>
</dbReference>
<dbReference type="GO" id="GO:0008270">
    <property type="term" value="F:zinc ion binding"/>
    <property type="evidence" value="ECO:0007669"/>
    <property type="project" value="UniProtKB-UniRule"/>
</dbReference>
<dbReference type="InterPro" id="IPR043703">
    <property type="entry name" value="Lipid_II_synth_MurT"/>
</dbReference>
<dbReference type="GO" id="GO:0009252">
    <property type="term" value="P:peptidoglycan biosynthetic process"/>
    <property type="evidence" value="ECO:0007669"/>
    <property type="project" value="UniProtKB-UniRule"/>
</dbReference>
<dbReference type="GO" id="GO:0005524">
    <property type="term" value="F:ATP binding"/>
    <property type="evidence" value="ECO:0007669"/>
    <property type="project" value="UniProtKB-UniRule"/>
</dbReference>
<gene>
    <name evidence="2" type="primary">murT</name>
    <name evidence="5" type="ORF">HXK00_01740</name>
</gene>
<dbReference type="Gene3D" id="3.40.1190.10">
    <property type="entry name" value="Mur-like, catalytic domain"/>
    <property type="match status" value="1"/>
</dbReference>
<keyword evidence="2" id="KW-0573">Peptidoglycan synthesis</keyword>
<feature type="binding site" evidence="2">
    <location>
        <position position="207"/>
    </location>
    <ligand>
        <name>Zn(2+)</name>
        <dbReference type="ChEBI" id="CHEBI:29105"/>
    </ligand>
</feature>
<sequence>MTLRSKLATGVGRLTRWALTTFTSGGSSLPGKLALALDPNLLAELAKNYDVVIITGTNGKTLTTALTVHALAQSYEHILTNPTGSNMKQGIVSTFLSAPALPKGQRGVAVLEVDEGSLKHVVKALAPKAFVHTNVFRDQMDRYGEIYTIYKLMADAAKQVPEATVIANGDSPLFNSVALPNPRVYFGFDHEEDHEVTPHYNTDGILCPECQHVLHYHSNTYANLGKYYCPHCGFKRPDLSYRVTALEELALTHSRFAIEGHEYAIPVAGLYNIYNALAAYSVAREFGVSPEAIEAGFKQAERVFGRQEFFQVGDKKVLLNLVKNPVGLDQVLALIKLDPEPYNLVAILNNRYADGTDVSWIWDGHYEQMVDFPIQEVYTAGMRVKDMTKRLEVAGLDSERIHELDSLEAVVAAIEASTTPHIHILATYTAMLDLRKLLVAKGYLKQ</sequence>
<comment type="catalytic activity">
    <reaction evidence="2">
        <text>beta-D-GlcNAc-(1-&gt;4)-Mur2Ac(oyl-L-Ala-gamma-D-Glu-L-Lys-D-Ala-D-Ala)-di-trans,octa-cis-undecaprenyl diphosphate + ATP = beta-D-GlcNAc-(1-&gt;4)-Mur2Ac(oyl-L-Ala-gamma-D-O-P-Glu-L-Lys-D-Ala-D-Ala)-di-trans,octa-cis-undecaprenyl diphosphate + ADP</text>
        <dbReference type="Rhea" id="RHEA:59488"/>
        <dbReference type="ChEBI" id="CHEBI:30616"/>
        <dbReference type="ChEBI" id="CHEBI:60033"/>
        <dbReference type="ChEBI" id="CHEBI:143132"/>
        <dbReference type="ChEBI" id="CHEBI:456216"/>
    </reaction>
</comment>
<dbReference type="GO" id="GO:0008360">
    <property type="term" value="P:regulation of cell shape"/>
    <property type="evidence" value="ECO:0007669"/>
    <property type="project" value="UniProtKB-KW"/>
</dbReference>
<dbReference type="Pfam" id="PF08353">
    <property type="entry name" value="MurT_C"/>
    <property type="match status" value="1"/>
</dbReference>
<comment type="function">
    <text evidence="2">The lipid II isoglutaminyl synthase complex catalyzes the formation of alpha-D-isoglutamine in the cell wall lipid II stem peptide. The MurT subunit catalyzes the ATP-dependent amidation of D-glutamate residue of lipid II, converting it to an isoglutamine residue.</text>
</comment>
<keyword evidence="2" id="KW-0547">Nucleotide-binding</keyword>
<keyword evidence="2" id="KW-0961">Cell wall biogenesis/degradation</keyword>
<evidence type="ECO:0000259" key="4">
    <source>
        <dbReference type="Pfam" id="PF08353"/>
    </source>
</evidence>
<name>A0A929MSB6_ABIDE</name>
<dbReference type="InterPro" id="IPR013221">
    <property type="entry name" value="Mur_ligase_cen"/>
</dbReference>
<dbReference type="HAMAP" id="MF_02214">
    <property type="entry name" value="Lipid_II_synth_MurT"/>
    <property type="match status" value="1"/>
</dbReference>
<feature type="domain" description="Lipid II isoglutaminyl synthase (glutamine-hydrolyzing) subunit MurT C-terminal" evidence="4">
    <location>
        <begin position="321"/>
        <end position="431"/>
    </location>
</feature>
<feature type="binding site" evidence="2">
    <location>
        <position position="232"/>
    </location>
    <ligand>
        <name>Zn(2+)</name>
        <dbReference type="ChEBI" id="CHEBI:29105"/>
    </ligand>
</feature>
<evidence type="ECO:0000313" key="5">
    <source>
        <dbReference type="EMBL" id="MBF0934349.1"/>
    </source>
</evidence>
<evidence type="ECO:0000256" key="2">
    <source>
        <dbReference type="HAMAP-Rule" id="MF_02214"/>
    </source>
</evidence>
<reference evidence="5" key="1">
    <citation type="submission" date="2020-04" db="EMBL/GenBank/DDBJ databases">
        <title>Deep metagenomics examines the oral microbiome during advanced dental caries in children, revealing novel taxa and co-occurrences with host molecules.</title>
        <authorList>
            <person name="Baker J.L."/>
            <person name="Morton J.T."/>
            <person name="Dinis M."/>
            <person name="Alvarez R."/>
            <person name="Tran N.C."/>
            <person name="Knight R."/>
            <person name="Edlund A."/>
        </authorList>
    </citation>
    <scope>NUCLEOTIDE SEQUENCE</scope>
    <source>
        <strain evidence="5">JCVI_23_bin.16</strain>
    </source>
</reference>
<dbReference type="Proteomes" id="UP000757900">
    <property type="component" value="Unassembled WGS sequence"/>
</dbReference>
<comment type="similarity">
    <text evidence="2">Belongs to the MurCDEF family. MurT subfamily.</text>
</comment>
<comment type="pathway">
    <text evidence="1 2">Cell wall biogenesis; peptidoglycan biosynthesis.</text>
</comment>
<keyword evidence="2" id="KW-0479">Metal-binding</keyword>
<dbReference type="SUPFAM" id="SSF53623">
    <property type="entry name" value="MurD-like peptide ligases, catalytic domain"/>
    <property type="match status" value="1"/>
</dbReference>
<feature type="binding site" evidence="2">
    <location>
        <position position="229"/>
    </location>
    <ligand>
        <name>Zn(2+)</name>
        <dbReference type="ChEBI" id="CHEBI:29105"/>
    </ligand>
</feature>
<dbReference type="GO" id="GO:0140282">
    <property type="term" value="F:carbon-nitrogen ligase activity on lipid II"/>
    <property type="evidence" value="ECO:0007669"/>
    <property type="project" value="UniProtKB-UniRule"/>
</dbReference>
<proteinExistence type="inferred from homology"/>
<dbReference type="EMBL" id="JABZFV010000015">
    <property type="protein sequence ID" value="MBF0934349.1"/>
    <property type="molecule type" value="Genomic_DNA"/>
</dbReference>
<evidence type="ECO:0000313" key="6">
    <source>
        <dbReference type="Proteomes" id="UP000757900"/>
    </source>
</evidence>
<feature type="domain" description="Mur ligase central" evidence="3">
    <location>
        <begin position="54"/>
        <end position="192"/>
    </location>
</feature>
<organism evidence="5 6">
    <name type="scientific">Abiotrophia defectiva</name>
    <name type="common">Streptococcus defectivus</name>
    <dbReference type="NCBI Taxonomy" id="46125"/>
    <lineage>
        <taxon>Bacteria</taxon>
        <taxon>Bacillati</taxon>
        <taxon>Bacillota</taxon>
        <taxon>Bacilli</taxon>
        <taxon>Lactobacillales</taxon>
        <taxon>Aerococcaceae</taxon>
        <taxon>Abiotrophia</taxon>
    </lineage>
</organism>
<dbReference type="GO" id="GO:0016881">
    <property type="term" value="F:acid-amino acid ligase activity"/>
    <property type="evidence" value="ECO:0007669"/>
    <property type="project" value="InterPro"/>
</dbReference>
<keyword evidence="2 5" id="KW-0436">Ligase</keyword>
<comment type="subunit">
    <text evidence="2">Forms a heterodimer with GatD.</text>
</comment>
<dbReference type="PANTHER" id="PTHR23135:SF7">
    <property type="entry name" value="LIPID II ISOGLUTAMINYL SYNTHASE (GLUTAMINE-HYDROLYZING) SUBUNIT MURT"/>
    <property type="match status" value="1"/>
</dbReference>
<accession>A0A929MSB6</accession>
<evidence type="ECO:0000259" key="3">
    <source>
        <dbReference type="Pfam" id="PF08245"/>
    </source>
</evidence>
<dbReference type="RefSeq" id="WP_314329437.1">
    <property type="nucleotide sequence ID" value="NZ_CAUQKM010000007.1"/>
</dbReference>
<comment type="caution">
    <text evidence="5">The sequence shown here is derived from an EMBL/GenBank/DDBJ whole genome shotgun (WGS) entry which is preliminary data.</text>
</comment>
<keyword evidence="2" id="KW-0133">Cell shape</keyword>
<feature type="active site" evidence="2">
    <location>
        <position position="357"/>
    </location>
</feature>
<comment type="catalytic activity">
    <reaction evidence="2">
        <text>beta-D-GlcNAc-(1-&gt;4)-Mur2Ac(oyl-L-Ala-gamma-D-Glu-L-Lys-D-Ala-D-Ala)-di-trans,octa-cis-undecaprenyl diphosphate + L-glutamine + ATP + H2O = beta-D-GlcNAc-(1-&gt;4)-Mur2Ac(oyl-L-Ala-D-isoglutaminyl-L-Lys-D-Ala-D-Ala)-di-trans,octa-cis-undecaprenyl diphosphate + L-glutamate + ADP + phosphate + H(+)</text>
        <dbReference type="Rhea" id="RHEA:57928"/>
        <dbReference type="ChEBI" id="CHEBI:15377"/>
        <dbReference type="ChEBI" id="CHEBI:15378"/>
        <dbReference type="ChEBI" id="CHEBI:29985"/>
        <dbReference type="ChEBI" id="CHEBI:30616"/>
        <dbReference type="ChEBI" id="CHEBI:43474"/>
        <dbReference type="ChEBI" id="CHEBI:58359"/>
        <dbReference type="ChEBI" id="CHEBI:60033"/>
        <dbReference type="ChEBI" id="CHEBI:62233"/>
        <dbReference type="ChEBI" id="CHEBI:456216"/>
        <dbReference type="EC" id="6.3.5.13"/>
    </reaction>
</comment>
<keyword evidence="2" id="KW-0067">ATP-binding</keyword>
<dbReference type="EC" id="6.3.5.13" evidence="2"/>
<comment type="catalytic activity">
    <reaction evidence="2">
        <text>beta-D-GlcNAc-(1-&gt;4)-Mur2Ac(oyl-L-Ala-gamma-D-O-P-Glu-L-Lys-D-Ala-D-Ala)-di-trans,octa-cis-undecaprenyl diphosphate + NH4(+) = beta-D-GlcNAc-(1-&gt;4)-Mur2Ac(oyl-L-Ala-D-isoglutaminyl-L-Lys-D-Ala-D-Ala)-di-trans,octa-cis-undecaprenyl diphosphate + phosphate + H(+)</text>
        <dbReference type="Rhea" id="RHEA:57932"/>
        <dbReference type="ChEBI" id="CHEBI:15378"/>
        <dbReference type="ChEBI" id="CHEBI:28938"/>
        <dbReference type="ChEBI" id="CHEBI:43474"/>
        <dbReference type="ChEBI" id="CHEBI:62233"/>
        <dbReference type="ChEBI" id="CHEBI:143132"/>
    </reaction>
</comment>
<keyword evidence="2" id="KW-0862">Zinc</keyword>
<dbReference type="Pfam" id="PF08245">
    <property type="entry name" value="Mur_ligase_M"/>
    <property type="match status" value="1"/>
</dbReference>
<dbReference type="InterPro" id="IPR013564">
    <property type="entry name" value="MurT_C"/>
</dbReference>